<evidence type="ECO:0000313" key="4">
    <source>
        <dbReference type="Proteomes" id="UP000030300"/>
    </source>
</evidence>
<evidence type="ECO:0000256" key="1">
    <source>
        <dbReference type="SAM" id="Phobius"/>
    </source>
</evidence>
<evidence type="ECO:0000313" key="3">
    <source>
        <dbReference type="EMBL" id="KAB2812788.1"/>
    </source>
</evidence>
<dbReference type="HOGENOM" id="CLU_2789763_0_0_11"/>
<accession>A0A0A1DVA1</accession>
<keyword evidence="1" id="KW-0472">Membrane</keyword>
<evidence type="ECO:0000313" key="5">
    <source>
        <dbReference type="Proteomes" id="UP000449906"/>
    </source>
</evidence>
<keyword evidence="4" id="KW-1185">Reference proteome</keyword>
<dbReference type="GeneID" id="96612210"/>
<dbReference type="RefSeq" id="WP_038682507.1">
    <property type="nucleotide sequence ID" value="NZ_BJMC01000021.1"/>
</dbReference>
<organism evidence="2 4">
    <name type="scientific">Nocardioides simplex</name>
    <name type="common">Arthrobacter simplex</name>
    <dbReference type="NCBI Taxonomy" id="2045"/>
    <lineage>
        <taxon>Bacteria</taxon>
        <taxon>Bacillati</taxon>
        <taxon>Actinomycetota</taxon>
        <taxon>Actinomycetes</taxon>
        <taxon>Propionibacteriales</taxon>
        <taxon>Nocardioidaceae</taxon>
        <taxon>Pimelobacter</taxon>
    </lineage>
</organism>
<gene>
    <name evidence="3" type="ORF">F9L07_13725</name>
    <name evidence="2" type="ORF">KR76_26050</name>
</gene>
<proteinExistence type="predicted"/>
<dbReference type="EMBL" id="CP009896">
    <property type="protein sequence ID" value="AIY19370.1"/>
    <property type="molecule type" value="Genomic_DNA"/>
</dbReference>
<dbReference type="KEGG" id="psim:KR76_26050"/>
<dbReference type="EMBL" id="WBVM01000001">
    <property type="protein sequence ID" value="KAB2812788.1"/>
    <property type="molecule type" value="Genomic_DNA"/>
</dbReference>
<reference evidence="3 5" key="2">
    <citation type="submission" date="2019-09" db="EMBL/GenBank/DDBJ databases">
        <title>Pimelobacter sp. isolated from Paulinella.</title>
        <authorList>
            <person name="Jeong S.E."/>
        </authorList>
    </citation>
    <scope>NUCLEOTIDE SEQUENCE [LARGE SCALE GENOMIC DNA]</scope>
    <source>
        <strain evidence="3 5">Pch-N</strain>
    </source>
</reference>
<evidence type="ECO:0000313" key="2">
    <source>
        <dbReference type="EMBL" id="AIY19370.1"/>
    </source>
</evidence>
<dbReference type="Proteomes" id="UP000449906">
    <property type="component" value="Unassembled WGS sequence"/>
</dbReference>
<feature type="transmembrane region" description="Helical" evidence="1">
    <location>
        <begin position="44"/>
        <end position="67"/>
    </location>
</feature>
<keyword evidence="1" id="KW-1133">Transmembrane helix</keyword>
<protein>
    <submittedName>
        <fullName evidence="2">Uncharacterized protein</fullName>
    </submittedName>
</protein>
<dbReference type="Proteomes" id="UP000030300">
    <property type="component" value="Chromosome"/>
</dbReference>
<dbReference type="OrthoDB" id="3790732at2"/>
<dbReference type="AlphaFoldDB" id="A0A0A1DVA1"/>
<reference evidence="2 4" key="1">
    <citation type="journal article" date="2015" name="Genome Announc.">
        <title>Complete Genome Sequence of Steroid-Transforming Nocardioides simplex VKM Ac-2033D.</title>
        <authorList>
            <person name="Shtratnikova V.Y."/>
            <person name="Schelkunov M.I."/>
            <person name="Pekov Y.A."/>
            <person name="Fokina V.V."/>
            <person name="Logacheva M.D."/>
            <person name="Sokolov S.L."/>
            <person name="Bragin E.Y."/>
            <person name="Ashapkin V.V."/>
            <person name="Donova M.V."/>
        </authorList>
    </citation>
    <scope>NUCLEOTIDE SEQUENCE [LARGE SCALE GENOMIC DNA]</scope>
    <source>
        <strain evidence="2 4">VKM Ac-2033D</strain>
    </source>
</reference>
<sequence length="68" mass="6943">MDGLTFAWSIALIVTAGTLPAGVVRTLAYRSGEVDHTPGMRMVATVAMAVGTVGLVCLVALSVALLAR</sequence>
<name>A0A0A1DVA1_NOCSI</name>
<keyword evidence="1" id="KW-0812">Transmembrane</keyword>